<evidence type="ECO:0000313" key="1">
    <source>
        <dbReference type="EMBL" id="AKF13655.1"/>
    </source>
</evidence>
<dbReference type="EMBL" id="KR052482">
    <property type="protein sequence ID" value="AKF13655.1"/>
    <property type="molecule type" value="Genomic_DNA"/>
</dbReference>
<organism evidence="1 2">
    <name type="scientific">Sinorhizobium phage phiN3</name>
    <dbReference type="NCBI Taxonomy" id="1647405"/>
    <lineage>
        <taxon>Viruses</taxon>
        <taxon>Duplodnaviria</taxon>
        <taxon>Heunggongvirae</taxon>
        <taxon>Uroviricota</taxon>
        <taxon>Caudoviricetes</taxon>
        <taxon>Emdodecavirus</taxon>
        <taxon>Emdodecavirus N3</taxon>
    </lineage>
</organism>
<sequence>MTREPKQWNIDLHHTDEFAKYVHDPEMRREHKLREVMLELRQFALEHCKDLIIAFPAPRNSQIKEALHKVPYAYELVLLSDAAVMTDGLDITIVKNRHGHLSNDGLKHAIWTWRYTHLNF</sequence>
<dbReference type="RefSeq" id="YP_009212632.1">
    <property type="nucleotide sequence ID" value="NC_028945.1"/>
</dbReference>
<dbReference type="Proteomes" id="UP000202958">
    <property type="component" value="Segment"/>
</dbReference>
<reference evidence="1 2" key="1">
    <citation type="submission" date="2015-04" db="EMBL/GenBank/DDBJ databases">
        <authorList>
            <person name="Hodson T.S."/>
            <person name="Hyde J.R."/>
            <person name="Schouten J.T."/>
            <person name="Crockett J.T."/>
            <person name="Smith T.A."/>
            <person name="Merrill B.D."/>
            <person name="Crook M.B."/>
            <person name="Griffitts J.S."/>
            <person name="Burnett S.H."/>
            <person name="Grose J.H."/>
            <person name="Breakwell D.P."/>
        </authorList>
    </citation>
    <scope>NUCLEOTIDE SEQUENCE [LARGE SCALE GENOMIC DNA]</scope>
</reference>
<gene>
    <name evidence="1" type="ORF">PHIN3_392</name>
</gene>
<name>A0A0F6WD48_9CAUD</name>
<proteinExistence type="predicted"/>
<dbReference type="KEGG" id="vg:26639127"/>
<dbReference type="GeneID" id="26639127"/>
<evidence type="ECO:0000313" key="2">
    <source>
        <dbReference type="Proteomes" id="UP000202958"/>
    </source>
</evidence>
<accession>A0A0F6WD48</accession>
<protein>
    <submittedName>
        <fullName evidence="1">Uncharacterized protein</fullName>
    </submittedName>
</protein>
<keyword evidence="2" id="KW-1185">Reference proteome</keyword>